<reference evidence="3" key="1">
    <citation type="submission" date="2020-11" db="EMBL/GenBank/DDBJ databases">
        <title>Chlorella ohadii genome sequencing and assembly.</title>
        <authorList>
            <person name="Murik O."/>
            <person name="Treves H."/>
            <person name="Kedem I."/>
            <person name="Shotland Y."/>
            <person name="Kaplan A."/>
        </authorList>
    </citation>
    <scope>NUCLEOTIDE SEQUENCE</scope>
    <source>
        <strain evidence="3">1</strain>
    </source>
</reference>
<feature type="domain" description="F-box" evidence="2">
    <location>
        <begin position="1"/>
        <end position="47"/>
    </location>
</feature>
<comment type="caution">
    <text evidence="3">The sequence shown here is derived from an EMBL/GenBank/DDBJ whole genome shotgun (WGS) entry which is preliminary data.</text>
</comment>
<dbReference type="InterPro" id="IPR032675">
    <property type="entry name" value="LRR_dom_sf"/>
</dbReference>
<dbReference type="SUPFAM" id="SSF52047">
    <property type="entry name" value="RNI-like"/>
    <property type="match status" value="1"/>
</dbReference>
<name>A0AAD5DUY0_9CHLO</name>
<gene>
    <name evidence="3" type="ORF">COHA_005399</name>
</gene>
<dbReference type="EMBL" id="JADXDR010000070">
    <property type="protein sequence ID" value="KAI7840869.1"/>
    <property type="molecule type" value="Genomic_DNA"/>
</dbReference>
<dbReference type="Proteomes" id="UP001205105">
    <property type="component" value="Unassembled WGS sequence"/>
</dbReference>
<keyword evidence="4" id="KW-1185">Reference proteome</keyword>
<comment type="subcellular location">
    <subcellularLocation>
        <location evidence="1">Cytoplasm</location>
        <location evidence="1">Cytoskeleton</location>
        <location evidence="1">Cilium axoneme</location>
    </subcellularLocation>
</comment>
<dbReference type="Gene3D" id="3.80.10.10">
    <property type="entry name" value="Ribonuclease Inhibitor"/>
    <property type="match status" value="1"/>
</dbReference>
<proteinExistence type="predicted"/>
<dbReference type="GO" id="GO:0005930">
    <property type="term" value="C:axoneme"/>
    <property type="evidence" value="ECO:0007669"/>
    <property type="project" value="UniProtKB-SubCell"/>
</dbReference>
<organism evidence="3 4">
    <name type="scientific">Chlorella ohadii</name>
    <dbReference type="NCBI Taxonomy" id="2649997"/>
    <lineage>
        <taxon>Eukaryota</taxon>
        <taxon>Viridiplantae</taxon>
        <taxon>Chlorophyta</taxon>
        <taxon>core chlorophytes</taxon>
        <taxon>Trebouxiophyceae</taxon>
        <taxon>Chlorellales</taxon>
        <taxon>Chlorellaceae</taxon>
        <taxon>Chlorella clade</taxon>
        <taxon>Chlorella</taxon>
    </lineage>
</organism>
<sequence length="427" mass="46157">MSLAQLPDHLLISIFGWLSLEERHRALPLVSRRCWQLVCSLQLLHTMEVCISGESDEEAMPRLRSLAHFLLLHGAGSVRQLRLDLGGCGEEDDTQIECMGLVAAATAACSGLEELGLCSRFTVTLSSWLLPHRSSLRQLWTGEETCTVVAAPLGLMTALQELGMGQLSQYVYFEEGARLPTSLTRLVLGNGGYDDAIPMPPQIGTLCNLQCLGIWHPFKDAGSYAPLTRLAQLHTLKLAGCVYVLPDCLSALTSLQSLAVEGCSVNAEQQAAMAAGLSRALLHLTQLTQLQLALRSPGPLASLTALISLRQLSWWGALDGDGAELPHGRWMQQLEGLAAHASLVARSLPALEGAGNLQQLSLYPASNVSDAQLQSVVRWAAQHAPLQQLLLGPQPLSRDLWPDVVEAARLHPSLRILPSTVDYPDFG</sequence>
<evidence type="ECO:0000259" key="2">
    <source>
        <dbReference type="PROSITE" id="PS50181"/>
    </source>
</evidence>
<evidence type="ECO:0000256" key="1">
    <source>
        <dbReference type="ARBA" id="ARBA00004430"/>
    </source>
</evidence>
<dbReference type="PROSITE" id="PS50181">
    <property type="entry name" value="FBOX"/>
    <property type="match status" value="1"/>
</dbReference>
<evidence type="ECO:0000313" key="4">
    <source>
        <dbReference type="Proteomes" id="UP001205105"/>
    </source>
</evidence>
<protein>
    <recommendedName>
        <fullName evidence="2">F-box domain-containing protein</fullName>
    </recommendedName>
</protein>
<evidence type="ECO:0000313" key="3">
    <source>
        <dbReference type="EMBL" id="KAI7840869.1"/>
    </source>
</evidence>
<dbReference type="AlphaFoldDB" id="A0AAD5DUY0"/>
<dbReference type="InterPro" id="IPR001810">
    <property type="entry name" value="F-box_dom"/>
</dbReference>
<accession>A0AAD5DUY0</accession>